<reference evidence="1 2" key="1">
    <citation type="submission" date="2016-12" db="EMBL/GenBank/DDBJ databases">
        <title>Trade-off between light-utilization and light-protection in marine flavobacteria.</title>
        <authorList>
            <person name="Kumagai Y."/>
            <person name="Yoshizawa S."/>
            <person name="Kogure K."/>
            <person name="Iwasaki W."/>
        </authorList>
    </citation>
    <scope>NUCLEOTIDE SEQUENCE [LARGE SCALE GENOMIC DNA]</scope>
    <source>
        <strain evidence="1 2">ATCC 43844</strain>
    </source>
</reference>
<comment type="caution">
    <text evidence="1">The sequence shown here is derived from an EMBL/GenBank/DDBJ whole genome shotgun (WGS) entry which is preliminary data.</text>
</comment>
<organism evidence="1 2">
    <name type="scientific">Polaribacter glomeratus</name>
    <dbReference type="NCBI Taxonomy" id="102"/>
    <lineage>
        <taxon>Bacteria</taxon>
        <taxon>Pseudomonadati</taxon>
        <taxon>Bacteroidota</taxon>
        <taxon>Flavobacteriia</taxon>
        <taxon>Flavobacteriales</taxon>
        <taxon>Flavobacteriaceae</taxon>
    </lineage>
</organism>
<dbReference type="RefSeq" id="WP_105021075.1">
    <property type="nucleotide sequence ID" value="NZ_MSCM01000001.1"/>
</dbReference>
<dbReference type="Pfam" id="PF20295">
    <property type="entry name" value="MC8"/>
    <property type="match status" value="1"/>
</dbReference>
<protein>
    <submittedName>
        <fullName evidence="1">Uncharacterized protein</fullName>
    </submittedName>
</protein>
<dbReference type="OrthoDB" id="1263690at2"/>
<dbReference type="InterPro" id="IPR046895">
    <property type="entry name" value="ABC-3C_MC8"/>
</dbReference>
<dbReference type="EMBL" id="MSCM01000001">
    <property type="protein sequence ID" value="PQJ82513.1"/>
    <property type="molecule type" value="Genomic_DNA"/>
</dbReference>
<name>A0A2S7WY69_9FLAO</name>
<gene>
    <name evidence="1" type="ORF">BTO16_07950</name>
</gene>
<evidence type="ECO:0000313" key="1">
    <source>
        <dbReference type="EMBL" id="PQJ82513.1"/>
    </source>
</evidence>
<dbReference type="AlphaFoldDB" id="A0A2S7WY69"/>
<proteinExistence type="predicted"/>
<dbReference type="Proteomes" id="UP000239068">
    <property type="component" value="Unassembled WGS sequence"/>
</dbReference>
<evidence type="ECO:0000313" key="2">
    <source>
        <dbReference type="Proteomes" id="UP000239068"/>
    </source>
</evidence>
<keyword evidence="2" id="KW-1185">Reference proteome</keyword>
<sequence length="83" mass="9549">MLKPTKHTNIKYSVIYIAGKILGFLKKETLIKYEDLKEMLVNEIGVKAKNNIDFSLTFLFAIGKIEYLKNIDAITLINDKNEN</sequence>
<accession>A0A2S7WY69</accession>